<keyword evidence="4" id="KW-1185">Reference proteome</keyword>
<dbReference type="InterPro" id="IPR019734">
    <property type="entry name" value="TPR_rpt"/>
</dbReference>
<evidence type="ECO:0000256" key="2">
    <source>
        <dbReference type="SAM" id="SignalP"/>
    </source>
</evidence>
<dbReference type="Gene3D" id="1.25.40.10">
    <property type="entry name" value="Tetratricopeptide repeat domain"/>
    <property type="match status" value="1"/>
</dbReference>
<gene>
    <name evidence="3" type="ORF">SAMN05216464_105177</name>
</gene>
<evidence type="ECO:0000256" key="1">
    <source>
        <dbReference type="PROSITE-ProRule" id="PRU00339"/>
    </source>
</evidence>
<name>A0A1G7BUS8_9SPHI</name>
<feature type="repeat" description="TPR" evidence="1">
    <location>
        <begin position="204"/>
        <end position="237"/>
    </location>
</feature>
<dbReference type="SUPFAM" id="SSF48452">
    <property type="entry name" value="TPR-like"/>
    <property type="match status" value="1"/>
</dbReference>
<dbReference type="RefSeq" id="WP_091149761.1">
    <property type="nucleotide sequence ID" value="NZ_FNAI01000005.1"/>
</dbReference>
<dbReference type="InterPro" id="IPR011990">
    <property type="entry name" value="TPR-like_helical_dom_sf"/>
</dbReference>
<dbReference type="AlphaFoldDB" id="A0A1G7BUS8"/>
<feature type="chain" id="PRO_5011769719" evidence="2">
    <location>
        <begin position="22"/>
        <end position="288"/>
    </location>
</feature>
<keyword evidence="2" id="KW-0732">Signal</keyword>
<evidence type="ECO:0000313" key="4">
    <source>
        <dbReference type="Proteomes" id="UP000199072"/>
    </source>
</evidence>
<dbReference type="Proteomes" id="UP000199072">
    <property type="component" value="Unassembled WGS sequence"/>
</dbReference>
<sequence length="288" mass="33570">MKKLILLSVLCCITLSTFAQKAIGTDTALKFNQRYTKCERKWVVISKSDTSADYSFGYIYIDQQAGFTFDLKGTFKVDKNNSYIVDTTTSKNSSIKYRISPNWRPVALIPQQHFNELHIKPQPDWLKYYYTYTDTVAHNYRWGYTYNDVEEPTIALTYLEPAYKVDAKNPGIAYEMAYAYNALTRYDDAVRIMEPAIVQTPGNHLFYKELGFAYLHKEEYEKAIATYKRGLEHFADKPTESRGELAYDIASIYKKQNNQPEYKNWMTKAKAYTPMDSKYYKLILDAGF</sequence>
<proteinExistence type="predicted"/>
<dbReference type="OrthoDB" id="672063at2"/>
<dbReference type="PROSITE" id="PS50005">
    <property type="entry name" value="TPR"/>
    <property type="match status" value="1"/>
</dbReference>
<dbReference type="STRING" id="1391627.SAMN05216464_105177"/>
<feature type="signal peptide" evidence="2">
    <location>
        <begin position="1"/>
        <end position="21"/>
    </location>
</feature>
<keyword evidence="1" id="KW-0802">TPR repeat</keyword>
<reference evidence="3 4" key="1">
    <citation type="submission" date="2016-10" db="EMBL/GenBank/DDBJ databases">
        <authorList>
            <person name="de Groot N.N."/>
        </authorList>
    </citation>
    <scope>NUCLEOTIDE SEQUENCE [LARGE SCALE GENOMIC DNA]</scope>
    <source>
        <strain evidence="3 4">47C3B</strain>
    </source>
</reference>
<evidence type="ECO:0000313" key="3">
    <source>
        <dbReference type="EMBL" id="SDE30881.1"/>
    </source>
</evidence>
<dbReference type="SMART" id="SM00028">
    <property type="entry name" value="TPR"/>
    <property type="match status" value="2"/>
</dbReference>
<accession>A0A1G7BUS8</accession>
<protein>
    <submittedName>
        <fullName evidence="3">Tetratricopeptide repeat-containing protein</fullName>
    </submittedName>
</protein>
<dbReference type="EMBL" id="FNAI01000005">
    <property type="protein sequence ID" value="SDE30881.1"/>
    <property type="molecule type" value="Genomic_DNA"/>
</dbReference>
<organism evidence="3 4">
    <name type="scientific">Mucilaginibacter pineti</name>
    <dbReference type="NCBI Taxonomy" id="1391627"/>
    <lineage>
        <taxon>Bacteria</taxon>
        <taxon>Pseudomonadati</taxon>
        <taxon>Bacteroidota</taxon>
        <taxon>Sphingobacteriia</taxon>
        <taxon>Sphingobacteriales</taxon>
        <taxon>Sphingobacteriaceae</taxon>
        <taxon>Mucilaginibacter</taxon>
    </lineage>
</organism>